<comment type="caution">
    <text evidence="1">The sequence shown here is derived from an EMBL/GenBank/DDBJ whole genome shotgun (WGS) entry which is preliminary data.</text>
</comment>
<dbReference type="Proteomes" id="UP000006087">
    <property type="component" value="Unassembled WGS sequence"/>
</dbReference>
<dbReference type="EMBL" id="AGWU01000020">
    <property type="protein sequence ID" value="EKB19215.1"/>
    <property type="molecule type" value="Genomic_DNA"/>
</dbReference>
<dbReference type="HOGENOM" id="CLU_2476445_0_0_6"/>
<evidence type="ECO:0000313" key="2">
    <source>
        <dbReference type="Proteomes" id="UP000006087"/>
    </source>
</evidence>
<sequence>MAEYKVKWFASEMQGAPSLGDTAEGALAALLKAVLVTGFGTLTINALAFDTATGWAMSTFTGGHAYLQDSVIQVEGYRLPPTTASIG</sequence>
<dbReference type="AlphaFoldDB" id="K1IJM1"/>
<accession>K1IJM1</accession>
<proteinExistence type="predicted"/>
<reference evidence="1 2" key="1">
    <citation type="submission" date="2012-06" db="EMBL/GenBank/DDBJ databases">
        <title>The Genome Sequence of Aeromonas veronii AMC34.</title>
        <authorList>
            <consortium name="The Broad Institute Genome Sequencing Platform"/>
            <person name="Earl A."/>
            <person name="Ward D."/>
            <person name="Feldgarden M."/>
            <person name="Gevers D."/>
            <person name="Graf J."/>
            <person name="Tomasi A."/>
            <person name="Horneman A."/>
            <person name="Walker B."/>
            <person name="Young S.K."/>
            <person name="Zeng Q."/>
            <person name="Gargeya S."/>
            <person name="Fitzgerald M."/>
            <person name="Haas B."/>
            <person name="Abouelleil A."/>
            <person name="Alvarado L."/>
            <person name="Arachchi H.M."/>
            <person name="Berlin A.M."/>
            <person name="Chapman S.B."/>
            <person name="Goldberg J."/>
            <person name="Griggs A."/>
            <person name="Gujja S."/>
            <person name="Hansen M."/>
            <person name="Howarth C."/>
            <person name="Imamovic A."/>
            <person name="Larimer J."/>
            <person name="McCowan C."/>
            <person name="Montmayeur A."/>
            <person name="Murphy C."/>
            <person name="Neiman D."/>
            <person name="Pearson M."/>
            <person name="Priest M."/>
            <person name="Roberts A."/>
            <person name="Saif S."/>
            <person name="Shea T."/>
            <person name="Sisk P."/>
            <person name="Sykes S."/>
            <person name="Wortman J."/>
            <person name="Nusbaum C."/>
            <person name="Birren B."/>
        </authorList>
    </citation>
    <scope>NUCLEOTIDE SEQUENCE [LARGE SCALE GENOMIC DNA]</scope>
    <source>
        <strain evidence="1 2">AMC34</strain>
    </source>
</reference>
<name>K1IJM1_AERVE</name>
<dbReference type="PATRIC" id="fig|1073383.3.peg.3000"/>
<dbReference type="RefSeq" id="WP_005345853.1">
    <property type="nucleotide sequence ID" value="NZ_JH823256.1"/>
</dbReference>
<protein>
    <submittedName>
        <fullName evidence="1">Uncharacterized protein</fullName>
    </submittedName>
</protein>
<evidence type="ECO:0000313" key="1">
    <source>
        <dbReference type="EMBL" id="EKB19215.1"/>
    </source>
</evidence>
<organism evidence="1 2">
    <name type="scientific">Aeromonas veronii AMC34</name>
    <dbReference type="NCBI Taxonomy" id="1073383"/>
    <lineage>
        <taxon>Bacteria</taxon>
        <taxon>Pseudomonadati</taxon>
        <taxon>Pseudomonadota</taxon>
        <taxon>Gammaproteobacteria</taxon>
        <taxon>Aeromonadales</taxon>
        <taxon>Aeromonadaceae</taxon>
        <taxon>Aeromonas</taxon>
    </lineage>
</organism>
<gene>
    <name evidence="1" type="ORF">HMPREF1168_02989</name>
</gene>